<feature type="region of interest" description="Disordered" evidence="5">
    <location>
        <begin position="217"/>
        <end position="247"/>
    </location>
</feature>
<keyword evidence="3" id="KW-0687">Ribonucleoprotein</keyword>
<comment type="caution">
    <text evidence="6">The sequence shown here is derived from an EMBL/GenBank/DDBJ whole genome shotgun (WGS) entry which is preliminary data.</text>
</comment>
<name>A0A9P4IJE5_9PEZI</name>
<accession>A0A9P4IJE5</accession>
<dbReference type="InterPro" id="IPR000597">
    <property type="entry name" value="Ribosomal_uL3"/>
</dbReference>
<evidence type="ECO:0000256" key="5">
    <source>
        <dbReference type="SAM" id="MobiDB-lite"/>
    </source>
</evidence>
<evidence type="ECO:0000313" key="6">
    <source>
        <dbReference type="EMBL" id="KAF2100732.1"/>
    </source>
</evidence>
<comment type="similarity">
    <text evidence="1">Belongs to the universal ribosomal protein uL3 family.</text>
</comment>
<dbReference type="InterPro" id="IPR009000">
    <property type="entry name" value="Transl_B-barrel_sf"/>
</dbReference>
<protein>
    <recommendedName>
        <fullName evidence="4">Large ribosomal subunit protein uL3m</fullName>
    </recommendedName>
</protein>
<dbReference type="GO" id="GO:0006412">
    <property type="term" value="P:translation"/>
    <property type="evidence" value="ECO:0007669"/>
    <property type="project" value="InterPro"/>
</dbReference>
<dbReference type="Gene3D" id="3.30.160.810">
    <property type="match status" value="1"/>
</dbReference>
<evidence type="ECO:0000256" key="1">
    <source>
        <dbReference type="ARBA" id="ARBA00006540"/>
    </source>
</evidence>
<organism evidence="6 7">
    <name type="scientific">Rhizodiscina lignyota</name>
    <dbReference type="NCBI Taxonomy" id="1504668"/>
    <lineage>
        <taxon>Eukaryota</taxon>
        <taxon>Fungi</taxon>
        <taxon>Dikarya</taxon>
        <taxon>Ascomycota</taxon>
        <taxon>Pezizomycotina</taxon>
        <taxon>Dothideomycetes</taxon>
        <taxon>Pleosporomycetidae</taxon>
        <taxon>Aulographales</taxon>
        <taxon>Rhizodiscinaceae</taxon>
        <taxon>Rhizodiscina</taxon>
    </lineage>
</organism>
<dbReference type="InterPro" id="IPR019927">
    <property type="entry name" value="Ribosomal_uL3_bac/org-type"/>
</dbReference>
<proteinExistence type="inferred from homology"/>
<evidence type="ECO:0000256" key="4">
    <source>
        <dbReference type="ARBA" id="ARBA00035209"/>
    </source>
</evidence>
<dbReference type="AlphaFoldDB" id="A0A9P4IJE5"/>
<dbReference type="Gene3D" id="2.40.30.10">
    <property type="entry name" value="Translation factors"/>
    <property type="match status" value="1"/>
</dbReference>
<evidence type="ECO:0000313" key="7">
    <source>
        <dbReference type="Proteomes" id="UP000799772"/>
    </source>
</evidence>
<evidence type="ECO:0000256" key="2">
    <source>
        <dbReference type="ARBA" id="ARBA00022980"/>
    </source>
</evidence>
<dbReference type="NCBIfam" id="TIGR03625">
    <property type="entry name" value="L3_bact"/>
    <property type="match status" value="1"/>
</dbReference>
<keyword evidence="2" id="KW-0689">Ribosomal protein</keyword>
<dbReference type="OrthoDB" id="274683at2759"/>
<dbReference type="PANTHER" id="PTHR11229:SF8">
    <property type="entry name" value="LARGE RIBOSOMAL SUBUNIT PROTEIN UL3M"/>
    <property type="match status" value="1"/>
</dbReference>
<keyword evidence="7" id="KW-1185">Reference proteome</keyword>
<dbReference type="Pfam" id="PF00297">
    <property type="entry name" value="Ribosomal_L3"/>
    <property type="match status" value="1"/>
</dbReference>
<sequence>MPPRIQLSHARLAQLPPAFLNPTLYASIARQCPQQTQQQQQRTIRTVVKTKHHTKFLKLSRFNNLPSLPKLRASARSAIERRIASDTLPLRTGVLATKKGMTALYSPDTGKRTPCTILQLDRVQVVGHKTARKHGYWAVQVGYGHKRPATMTRPMLGVYAGQGVAPKERVAEFRVRDAKGLLGVGEAITAGWFQEGQWVDTKSNNKGKGFAGGMKRHGWSGQPASHGQSLTHRTMGSAGGSQGSGSRVIPGKNMPGRMGNEQHTIQNLKVLKVDEANGLVLVSGPVSGPKGCIVKIQDAVKKPWPDLPGILPSLETTTQQVEAQT</sequence>
<dbReference type="FunFam" id="2.40.30.10:FF:000004">
    <property type="entry name" value="50S ribosomal protein L3"/>
    <property type="match status" value="1"/>
</dbReference>
<dbReference type="EMBL" id="ML978124">
    <property type="protein sequence ID" value="KAF2100732.1"/>
    <property type="molecule type" value="Genomic_DNA"/>
</dbReference>
<dbReference type="GO" id="GO:0005762">
    <property type="term" value="C:mitochondrial large ribosomal subunit"/>
    <property type="evidence" value="ECO:0007669"/>
    <property type="project" value="TreeGrafter"/>
</dbReference>
<feature type="compositionally biased region" description="Polar residues" evidence="5">
    <location>
        <begin position="222"/>
        <end position="234"/>
    </location>
</feature>
<gene>
    <name evidence="6" type="ORF">NA57DRAFT_65144</name>
</gene>
<reference evidence="6" key="1">
    <citation type="journal article" date="2020" name="Stud. Mycol.">
        <title>101 Dothideomycetes genomes: a test case for predicting lifestyles and emergence of pathogens.</title>
        <authorList>
            <person name="Haridas S."/>
            <person name="Albert R."/>
            <person name="Binder M."/>
            <person name="Bloem J."/>
            <person name="Labutti K."/>
            <person name="Salamov A."/>
            <person name="Andreopoulos B."/>
            <person name="Baker S."/>
            <person name="Barry K."/>
            <person name="Bills G."/>
            <person name="Bluhm B."/>
            <person name="Cannon C."/>
            <person name="Castanera R."/>
            <person name="Culley D."/>
            <person name="Daum C."/>
            <person name="Ezra D."/>
            <person name="Gonzalez J."/>
            <person name="Henrissat B."/>
            <person name="Kuo A."/>
            <person name="Liang C."/>
            <person name="Lipzen A."/>
            <person name="Lutzoni F."/>
            <person name="Magnuson J."/>
            <person name="Mondo S."/>
            <person name="Nolan M."/>
            <person name="Ohm R."/>
            <person name="Pangilinan J."/>
            <person name="Park H.-J."/>
            <person name="Ramirez L."/>
            <person name="Alfaro M."/>
            <person name="Sun H."/>
            <person name="Tritt A."/>
            <person name="Yoshinaga Y."/>
            <person name="Zwiers L.-H."/>
            <person name="Turgeon B."/>
            <person name="Goodwin S."/>
            <person name="Spatafora J."/>
            <person name="Crous P."/>
            <person name="Grigoriev I."/>
        </authorList>
    </citation>
    <scope>NUCLEOTIDE SEQUENCE</scope>
    <source>
        <strain evidence="6">CBS 133067</strain>
    </source>
</reference>
<dbReference type="Proteomes" id="UP000799772">
    <property type="component" value="Unassembled WGS sequence"/>
</dbReference>
<evidence type="ECO:0000256" key="3">
    <source>
        <dbReference type="ARBA" id="ARBA00023274"/>
    </source>
</evidence>
<dbReference type="FunFam" id="3.30.160.810:FF:000001">
    <property type="entry name" value="50S ribosomal protein L3"/>
    <property type="match status" value="1"/>
</dbReference>
<dbReference type="GO" id="GO:0003735">
    <property type="term" value="F:structural constituent of ribosome"/>
    <property type="evidence" value="ECO:0007669"/>
    <property type="project" value="InterPro"/>
</dbReference>
<dbReference type="SUPFAM" id="SSF50447">
    <property type="entry name" value="Translation proteins"/>
    <property type="match status" value="1"/>
</dbReference>
<dbReference type="PANTHER" id="PTHR11229">
    <property type="entry name" value="50S RIBOSOMAL PROTEIN L3"/>
    <property type="match status" value="1"/>
</dbReference>